<proteinExistence type="predicted"/>
<dbReference type="EMBL" id="JAVIJP010000005">
    <property type="protein sequence ID" value="KAL3654123.1"/>
    <property type="molecule type" value="Genomic_DNA"/>
</dbReference>
<evidence type="ECO:0000313" key="3">
    <source>
        <dbReference type="Proteomes" id="UP001632038"/>
    </source>
</evidence>
<evidence type="ECO:0000256" key="1">
    <source>
        <dbReference type="SAM" id="MobiDB-lite"/>
    </source>
</evidence>
<dbReference type="InterPro" id="IPR032675">
    <property type="entry name" value="LRR_dom_sf"/>
</dbReference>
<accession>A0ABD3EIJ3</accession>
<dbReference type="FunFam" id="3.80.10.10:FF:001374">
    <property type="entry name" value="RNI-like superfamily protein"/>
    <property type="match status" value="1"/>
</dbReference>
<dbReference type="PANTHER" id="PTHR24114">
    <property type="entry name" value="LEUCINE RICH REPEAT FAMILY PROTEIN"/>
    <property type="match status" value="1"/>
</dbReference>
<dbReference type="SUPFAM" id="SSF52047">
    <property type="entry name" value="RNI-like"/>
    <property type="match status" value="2"/>
</dbReference>
<dbReference type="InterPro" id="IPR001611">
    <property type="entry name" value="Leu-rich_rpt"/>
</dbReference>
<evidence type="ECO:0000313" key="2">
    <source>
        <dbReference type="EMBL" id="KAL3654123.1"/>
    </source>
</evidence>
<dbReference type="AlphaFoldDB" id="A0ABD3EIJ3"/>
<dbReference type="SMART" id="SM00368">
    <property type="entry name" value="LRR_RI"/>
    <property type="match status" value="12"/>
</dbReference>
<dbReference type="Gene3D" id="3.80.10.10">
    <property type="entry name" value="Ribonuclease Inhibitor"/>
    <property type="match status" value="4"/>
</dbReference>
<gene>
    <name evidence="2" type="ORF">CASFOL_003804</name>
</gene>
<sequence>MASTSTLSMCSHPKVNLGLINKHRTELWNVSSSKSSKLCYIARSGLISPFTLVRVTLRTSQSKKFSIKATASGSGGSNPKRGSSSRRVYQQSQSQAPLAPIKEAASFILPVGAFVVVTFVLWKLVEKILLPKQPKSVAEENKPAQGVKWSFAPGTNLLSSFGAKIERESKLRLNDFAKELRSFPIVDMSGRNFGDEGLFFLAESLAYNQTAEEVSFAANGITADGVKAFDGVLQSNIALKSLNLSGNSIGDEGVKCLCDILLNNTGIQKLQLSSGSFGDEGAKAIGEMLKKNSTLRIIELNNNLIDYSGFSGLAEALLENKTILSIHLNGNYGGPLGASALAKGLEGNKSLRELYLQGNSIGDEGVRALIIGLSSHRGKLTALDLANNSISAKGAFHVAEYIKKSKSLLWFSLYMNDIGDEGAESIAEALKVNRTVTNVDLGGNDIHAKGISAIARVLKDNSVITALEIGYNPIGPDGAKDLAEVLKFHGSIKDLMLGWCQIGATGAEYIAEMLKYNSTISSLDLRANGLRDEGAICLARSLRVVNEALTSLNLGFNEIRDEGAFAIAQALKANEDVRLSSLNLMNNFLTKLGQSAITDASDHVYEMSEKELNVVF</sequence>
<reference evidence="3" key="1">
    <citation type="journal article" date="2024" name="IScience">
        <title>Strigolactones Initiate the Formation of Haustorium-like Structures in Castilleja.</title>
        <authorList>
            <person name="Buerger M."/>
            <person name="Peterson D."/>
            <person name="Chory J."/>
        </authorList>
    </citation>
    <scope>NUCLEOTIDE SEQUENCE [LARGE SCALE GENOMIC DNA]</scope>
</reference>
<protein>
    <submittedName>
        <fullName evidence="2">Uncharacterized protein</fullName>
    </submittedName>
</protein>
<dbReference type="Pfam" id="PF13516">
    <property type="entry name" value="LRR_6"/>
    <property type="match status" value="10"/>
</dbReference>
<dbReference type="Proteomes" id="UP001632038">
    <property type="component" value="Unassembled WGS sequence"/>
</dbReference>
<feature type="region of interest" description="Disordered" evidence="1">
    <location>
        <begin position="68"/>
        <end position="89"/>
    </location>
</feature>
<organism evidence="2 3">
    <name type="scientific">Castilleja foliolosa</name>
    <dbReference type="NCBI Taxonomy" id="1961234"/>
    <lineage>
        <taxon>Eukaryota</taxon>
        <taxon>Viridiplantae</taxon>
        <taxon>Streptophyta</taxon>
        <taxon>Embryophyta</taxon>
        <taxon>Tracheophyta</taxon>
        <taxon>Spermatophyta</taxon>
        <taxon>Magnoliopsida</taxon>
        <taxon>eudicotyledons</taxon>
        <taxon>Gunneridae</taxon>
        <taxon>Pentapetalae</taxon>
        <taxon>asterids</taxon>
        <taxon>lamiids</taxon>
        <taxon>Lamiales</taxon>
        <taxon>Orobanchaceae</taxon>
        <taxon>Pedicularideae</taxon>
        <taxon>Castillejinae</taxon>
        <taxon>Castilleja</taxon>
    </lineage>
</organism>
<comment type="caution">
    <text evidence="2">The sequence shown here is derived from an EMBL/GenBank/DDBJ whole genome shotgun (WGS) entry which is preliminary data.</text>
</comment>
<dbReference type="InterPro" id="IPR052394">
    <property type="entry name" value="LRR-containing"/>
</dbReference>
<dbReference type="PANTHER" id="PTHR24114:SF2">
    <property type="entry name" value="F-BOX DOMAIN-CONTAINING PROTEIN-RELATED"/>
    <property type="match status" value="1"/>
</dbReference>
<keyword evidence="3" id="KW-1185">Reference proteome</keyword>
<name>A0ABD3EIJ3_9LAMI</name>